<evidence type="ECO:0000256" key="9">
    <source>
        <dbReference type="ARBA" id="ARBA00047746"/>
    </source>
</evidence>
<dbReference type="SUPFAM" id="SSF103365">
    <property type="entry name" value="Hypothetical protein PH1602"/>
    <property type="match status" value="1"/>
</dbReference>
<protein>
    <recommendedName>
        <fullName evidence="2">3'-phosphate/5'-hydroxy nucleic acid ligase</fullName>
        <ecNumber evidence="2">6.5.1.8</ecNumber>
    </recommendedName>
</protein>
<evidence type="ECO:0000256" key="2">
    <source>
        <dbReference type="ARBA" id="ARBA00012726"/>
    </source>
</evidence>
<accession>A0ABT3N870</accession>
<reference evidence="10 11" key="1">
    <citation type="submission" date="2022-11" db="EMBL/GenBank/DDBJ databases">
        <title>Desulfobotulus tamanensis H1 sp. nov. - anaerobic, alkaliphilic, sulphate reducing bacterium isolated from terrestrial mud volcano.</title>
        <authorList>
            <person name="Frolova A."/>
            <person name="Merkel A.Y."/>
            <person name="Slobodkin A.I."/>
        </authorList>
    </citation>
    <scope>NUCLEOTIDE SEQUENCE [LARGE SCALE GENOMIC DNA]</scope>
    <source>
        <strain evidence="10 11">H1</strain>
    </source>
</reference>
<gene>
    <name evidence="10" type="ORF">OOT00_06620</name>
</gene>
<comment type="cofactor">
    <cofactor evidence="1">
        <name>Mn(2+)</name>
        <dbReference type="ChEBI" id="CHEBI:29035"/>
    </cofactor>
</comment>
<dbReference type="RefSeq" id="WP_265424526.1">
    <property type="nucleotide sequence ID" value="NZ_JAPFPW010000006.1"/>
</dbReference>
<keyword evidence="4" id="KW-0479">Metal-binding</keyword>
<dbReference type="EC" id="6.5.1.8" evidence="2"/>
<evidence type="ECO:0000256" key="1">
    <source>
        <dbReference type="ARBA" id="ARBA00001936"/>
    </source>
</evidence>
<dbReference type="Proteomes" id="UP001209681">
    <property type="component" value="Unassembled WGS sequence"/>
</dbReference>
<sequence>MKQNLKNMSGVPIRSWCQDPGPLTMTQAENLARHPRIFSHVALMPDCHPGYGMPIGGVAAFRDAVVPNAVGVDIGCGMCALATDSKGKPDKTLLQHMIARIQKRIPTGFNRHKSAQHWDGLEEYREKLSRKPGWMGKESLLIAAQSLGTLGGGNHFIEIQVDREDRVWAMIHSGSRNLGKTIAEYYHREALKQNRKETIVLPSEDLAFLDVHCAKGKDYIRDMSFALAFAGENRRRMMHTLKAILADTLGCGFENEVNIHHNYAAEETHFGYRVWVHRKGATAAHKGIRGIIPGSMGSPSYIVEGLGNPDSFCSCAHGAGRVMGRNEACRKLDAADVARSMQGIVHGDFPKIRKGPLKGMYDFGEAPGAYKDIDTVMACQSDLVTVLTRLQPLAVVKG</sequence>
<keyword evidence="7" id="KW-0342">GTP-binding</keyword>
<dbReference type="PANTHER" id="PTHR43749:SF2">
    <property type="entry name" value="RNA-SPLICING LIGASE RTCB"/>
    <property type="match status" value="1"/>
</dbReference>
<dbReference type="InterPro" id="IPR001233">
    <property type="entry name" value="RtcB"/>
</dbReference>
<evidence type="ECO:0000256" key="8">
    <source>
        <dbReference type="ARBA" id="ARBA00023211"/>
    </source>
</evidence>
<evidence type="ECO:0000313" key="11">
    <source>
        <dbReference type="Proteomes" id="UP001209681"/>
    </source>
</evidence>
<keyword evidence="5" id="KW-0547">Nucleotide-binding</keyword>
<proteinExistence type="predicted"/>
<dbReference type="Pfam" id="PF01139">
    <property type="entry name" value="RtcB"/>
    <property type="match status" value="1"/>
</dbReference>
<evidence type="ECO:0000256" key="3">
    <source>
        <dbReference type="ARBA" id="ARBA00022598"/>
    </source>
</evidence>
<comment type="caution">
    <text evidence="10">The sequence shown here is derived from an EMBL/GenBank/DDBJ whole genome shotgun (WGS) entry which is preliminary data.</text>
</comment>
<dbReference type="Gene3D" id="3.90.1860.10">
    <property type="entry name" value="tRNA-splicing ligase RtcB"/>
    <property type="match status" value="1"/>
</dbReference>
<organism evidence="10 11">
    <name type="scientific">Desulfobotulus pelophilus</name>
    <dbReference type="NCBI Taxonomy" id="2823377"/>
    <lineage>
        <taxon>Bacteria</taxon>
        <taxon>Pseudomonadati</taxon>
        <taxon>Thermodesulfobacteriota</taxon>
        <taxon>Desulfobacteria</taxon>
        <taxon>Desulfobacterales</taxon>
        <taxon>Desulfobacteraceae</taxon>
        <taxon>Desulfobotulus</taxon>
    </lineage>
</organism>
<dbReference type="InterPro" id="IPR036025">
    <property type="entry name" value="RtcB-like_sf"/>
</dbReference>
<comment type="catalytic activity">
    <reaction evidence="9">
        <text>a 3'-end 3'-phospho-ribonucleotide-RNA + a 5'-end dephospho-ribonucleoside-RNA + GTP = a ribonucleotidyl-ribonucleotide-RNA + GMP + diphosphate</text>
        <dbReference type="Rhea" id="RHEA:68076"/>
        <dbReference type="Rhea" id="RHEA-COMP:10463"/>
        <dbReference type="Rhea" id="RHEA-COMP:13936"/>
        <dbReference type="Rhea" id="RHEA-COMP:17355"/>
        <dbReference type="ChEBI" id="CHEBI:33019"/>
        <dbReference type="ChEBI" id="CHEBI:37565"/>
        <dbReference type="ChEBI" id="CHEBI:58115"/>
        <dbReference type="ChEBI" id="CHEBI:83062"/>
        <dbReference type="ChEBI" id="CHEBI:138284"/>
        <dbReference type="ChEBI" id="CHEBI:173118"/>
        <dbReference type="EC" id="6.5.1.8"/>
    </reaction>
</comment>
<name>A0ABT3N870_9BACT</name>
<keyword evidence="3" id="KW-0436">Ligase</keyword>
<dbReference type="EMBL" id="JAPFPW010000006">
    <property type="protein sequence ID" value="MCW7753656.1"/>
    <property type="molecule type" value="Genomic_DNA"/>
</dbReference>
<evidence type="ECO:0000256" key="5">
    <source>
        <dbReference type="ARBA" id="ARBA00022741"/>
    </source>
</evidence>
<evidence type="ECO:0000256" key="6">
    <source>
        <dbReference type="ARBA" id="ARBA00022800"/>
    </source>
</evidence>
<evidence type="ECO:0000313" key="10">
    <source>
        <dbReference type="EMBL" id="MCW7753656.1"/>
    </source>
</evidence>
<dbReference type="InterPro" id="IPR052915">
    <property type="entry name" value="RtcB-like"/>
</dbReference>
<evidence type="ECO:0000256" key="7">
    <source>
        <dbReference type="ARBA" id="ARBA00023134"/>
    </source>
</evidence>
<dbReference type="PANTHER" id="PTHR43749">
    <property type="entry name" value="RNA-SPLICING LIGASE RTCB"/>
    <property type="match status" value="1"/>
</dbReference>
<keyword evidence="8" id="KW-0464">Manganese</keyword>
<keyword evidence="6" id="KW-0692">RNA repair</keyword>
<evidence type="ECO:0000256" key="4">
    <source>
        <dbReference type="ARBA" id="ARBA00022723"/>
    </source>
</evidence>
<keyword evidence="11" id="KW-1185">Reference proteome</keyword>